<dbReference type="EMBL" id="PYDT01000005">
    <property type="protein sequence ID" value="THU60140.1"/>
    <property type="molecule type" value="Genomic_DNA"/>
</dbReference>
<dbReference type="InterPro" id="IPR012870">
    <property type="entry name" value="DUF1666"/>
</dbReference>
<keyword evidence="2" id="KW-0812">Transmembrane</keyword>
<feature type="transmembrane region" description="Helical" evidence="2">
    <location>
        <begin position="7"/>
        <end position="28"/>
    </location>
</feature>
<dbReference type="Proteomes" id="UP000317650">
    <property type="component" value="Chromosome 7"/>
</dbReference>
<dbReference type="PANTHER" id="PTHR46741">
    <property type="entry name" value="OS09G0413600 PROTEIN"/>
    <property type="match status" value="1"/>
</dbReference>
<dbReference type="PANTHER" id="PTHR46741:SF2">
    <property type="entry name" value="RIBOSOMAL PROTEIN L34AE"/>
    <property type="match status" value="1"/>
</dbReference>
<evidence type="ECO:0008006" key="5">
    <source>
        <dbReference type="Google" id="ProtNLM"/>
    </source>
</evidence>
<sequence>MGFFFSVCRFIITNCLIWLFGFLAMHLFRIRKGSSCQRENLKASSVHDSRRVEPCPEITDSSFEEKESPRLSFKFQYQFSAHHKLLDEVPLSQPVAKESESSVNTAMHNYRFLPEKDFSCFMAEPEAQTCRIQESYVDPAVLSSYDSKTVKAADHDLMHTIDKLDGIRDEKFPYVRLFEQEKHIRRAETNLSGEIGRTDQAKFLSDDFSVFDSDAESLSASDGYSVKGLIADLDSDGLLSEYEHEVDTRQASIDASRYKVKLSEDFRRLEAAQSRFVHDYDSESAAVIDKFSFVDNQRRYTHISHDENLPENESDSSDPEQKGLDQGEAGSNQVQEFEEPKQPTAGVSRMENIDSSDDELHATERHSSLRKSSDYIRSSNESVTPDSRRENLDEKETGNDADIDSTNTSSSNSNRDLEFTREFNVSRDDFSERSPGKEQEDKLSEAPKAVDDLKPWKIDSKFLHEDPMDELQKFYKCYRERVRKLDILNHQKVHAIGLLQLKDPHQSMGTQKSLLPTITSVLSQSLWTCSRESGISPSDKFIKELQNDLEMVYVGQTCLSWEFLRWQFEKARQISDSDLYQSHQYNQVAGEFQQFQVIMQRFIEDEAFQGPRLPNYVKTRSAFQNFLLVPVIREDSLKEKLEDQRKGNYVITSEILEDIMEESIRLFWEFVKADKDETPGILKGLMGTHVQPHDPSDSKFMADIHSKLHKKERKLKDILRTGNCLVKKFKKPKEDRSNQDIFFSQVDLKLVARVLRMSRITTDQLVWCHAKLSNISFIEGRVHREPSFLLFPC</sequence>
<dbReference type="STRING" id="52838.A0A4S8JEA7"/>
<feature type="compositionally biased region" description="Acidic residues" evidence="1">
    <location>
        <begin position="309"/>
        <end position="318"/>
    </location>
</feature>
<dbReference type="Pfam" id="PF07891">
    <property type="entry name" value="DUF1666"/>
    <property type="match status" value="1"/>
</dbReference>
<accession>A0A4S8JEA7</accession>
<evidence type="ECO:0000256" key="2">
    <source>
        <dbReference type="SAM" id="Phobius"/>
    </source>
</evidence>
<organism evidence="3 4">
    <name type="scientific">Musa balbisiana</name>
    <name type="common">Banana</name>
    <dbReference type="NCBI Taxonomy" id="52838"/>
    <lineage>
        <taxon>Eukaryota</taxon>
        <taxon>Viridiplantae</taxon>
        <taxon>Streptophyta</taxon>
        <taxon>Embryophyta</taxon>
        <taxon>Tracheophyta</taxon>
        <taxon>Spermatophyta</taxon>
        <taxon>Magnoliopsida</taxon>
        <taxon>Liliopsida</taxon>
        <taxon>Zingiberales</taxon>
        <taxon>Musaceae</taxon>
        <taxon>Musa</taxon>
    </lineage>
</organism>
<gene>
    <name evidence="3" type="ORF">C4D60_Mb07t09480</name>
</gene>
<keyword evidence="2" id="KW-1133">Transmembrane helix</keyword>
<feature type="compositionally biased region" description="Low complexity" evidence="1">
    <location>
        <begin position="405"/>
        <end position="414"/>
    </location>
</feature>
<keyword evidence="2" id="KW-0472">Membrane</keyword>
<feature type="compositionally biased region" description="Basic and acidic residues" evidence="1">
    <location>
        <begin position="358"/>
        <end position="374"/>
    </location>
</feature>
<name>A0A4S8JEA7_MUSBA</name>
<comment type="caution">
    <text evidence="3">The sequence shown here is derived from an EMBL/GenBank/DDBJ whole genome shotgun (WGS) entry which is preliminary data.</text>
</comment>
<dbReference type="AlphaFoldDB" id="A0A4S8JEA7"/>
<evidence type="ECO:0000313" key="3">
    <source>
        <dbReference type="EMBL" id="THU60140.1"/>
    </source>
</evidence>
<evidence type="ECO:0000256" key="1">
    <source>
        <dbReference type="SAM" id="MobiDB-lite"/>
    </source>
</evidence>
<evidence type="ECO:0000313" key="4">
    <source>
        <dbReference type="Proteomes" id="UP000317650"/>
    </source>
</evidence>
<proteinExistence type="predicted"/>
<feature type="compositionally biased region" description="Basic and acidic residues" evidence="1">
    <location>
        <begin position="386"/>
        <end position="398"/>
    </location>
</feature>
<reference evidence="3 4" key="1">
    <citation type="journal article" date="2019" name="Nat. Plants">
        <title>Genome sequencing of Musa balbisiana reveals subgenome evolution and function divergence in polyploid bananas.</title>
        <authorList>
            <person name="Yao X."/>
        </authorList>
    </citation>
    <scope>NUCLEOTIDE SEQUENCE [LARGE SCALE GENOMIC DNA]</scope>
    <source>
        <strain evidence="4">cv. DH-PKW</strain>
        <tissue evidence="3">Leaves</tissue>
    </source>
</reference>
<feature type="region of interest" description="Disordered" evidence="1">
    <location>
        <begin position="302"/>
        <end position="448"/>
    </location>
</feature>
<feature type="compositionally biased region" description="Polar residues" evidence="1">
    <location>
        <begin position="375"/>
        <end position="385"/>
    </location>
</feature>
<protein>
    <recommendedName>
        <fullName evidence="5">Ribosomal protein L34Ae</fullName>
    </recommendedName>
</protein>
<feature type="compositionally biased region" description="Basic and acidic residues" evidence="1">
    <location>
        <begin position="415"/>
        <end position="448"/>
    </location>
</feature>
<keyword evidence="4" id="KW-1185">Reference proteome</keyword>